<dbReference type="InterPro" id="IPR013494">
    <property type="entry name" value="CHP02678"/>
</dbReference>
<dbReference type="AlphaFoldDB" id="A0A9W6SKZ4"/>
<protein>
    <recommendedName>
        <fullName evidence="3">TIGR02678 family protein</fullName>
    </recommendedName>
</protein>
<proteinExistence type="predicted"/>
<reference evidence="1" key="1">
    <citation type="submission" date="2023-03" db="EMBL/GenBank/DDBJ databases">
        <title>Actinorhabdospora filicis NBRC 111898.</title>
        <authorList>
            <person name="Ichikawa N."/>
            <person name="Sato H."/>
            <person name="Tonouchi N."/>
        </authorList>
    </citation>
    <scope>NUCLEOTIDE SEQUENCE</scope>
    <source>
        <strain evidence="1">NBRC 111898</strain>
    </source>
</reference>
<comment type="caution">
    <text evidence="1">The sequence shown here is derived from an EMBL/GenBank/DDBJ whole genome shotgun (WGS) entry which is preliminary data.</text>
</comment>
<dbReference type="Proteomes" id="UP001165079">
    <property type="component" value="Unassembled WGS sequence"/>
</dbReference>
<accession>A0A9W6SKZ4</accession>
<keyword evidence="2" id="KW-1185">Reference proteome</keyword>
<dbReference type="Pfam" id="PF09661">
    <property type="entry name" value="DUF2398"/>
    <property type="match status" value="1"/>
</dbReference>
<sequence length="169" mass="17277">MDPMATLLSRPVLPAADAGLPAVRRRETELAARLGDEYGRGLLVDAAGARVIDPRASLLRADGSPFTPRMYACLLLAVAVLPSVGARVTAAELDARVTALAGEAGIDPGAEGPLAWRRAVAEALLTLRAWGVVGEIDGGLSGYAEDGEDALLAVDAALARLLPLEGGAS</sequence>
<evidence type="ECO:0008006" key="3">
    <source>
        <dbReference type="Google" id="ProtNLM"/>
    </source>
</evidence>
<organism evidence="1 2">
    <name type="scientific">Actinorhabdospora filicis</name>
    <dbReference type="NCBI Taxonomy" id="1785913"/>
    <lineage>
        <taxon>Bacteria</taxon>
        <taxon>Bacillati</taxon>
        <taxon>Actinomycetota</taxon>
        <taxon>Actinomycetes</taxon>
        <taxon>Micromonosporales</taxon>
        <taxon>Micromonosporaceae</taxon>
        <taxon>Actinorhabdospora</taxon>
    </lineage>
</organism>
<gene>
    <name evidence="1" type="ORF">Afil01_37170</name>
</gene>
<dbReference type="EMBL" id="BSTX01000002">
    <property type="protein sequence ID" value="GLZ78910.1"/>
    <property type="molecule type" value="Genomic_DNA"/>
</dbReference>
<name>A0A9W6SKZ4_9ACTN</name>
<evidence type="ECO:0000313" key="2">
    <source>
        <dbReference type="Proteomes" id="UP001165079"/>
    </source>
</evidence>
<evidence type="ECO:0000313" key="1">
    <source>
        <dbReference type="EMBL" id="GLZ78910.1"/>
    </source>
</evidence>